<keyword evidence="16" id="KW-1185">Reference proteome</keyword>
<dbReference type="InterPro" id="IPR044492">
    <property type="entry name" value="P_typ_ATPase_HD_dom"/>
</dbReference>
<evidence type="ECO:0000256" key="11">
    <source>
        <dbReference type="ARBA" id="ARBA00047308"/>
    </source>
</evidence>
<dbReference type="CDD" id="cd07546">
    <property type="entry name" value="P-type_ATPase_Pb_Zn_Cd2-like"/>
    <property type="match status" value="1"/>
</dbReference>
<evidence type="ECO:0000256" key="3">
    <source>
        <dbReference type="ARBA" id="ARBA00022692"/>
    </source>
</evidence>
<dbReference type="SFLD" id="SFLDF00027">
    <property type="entry name" value="p-type_atpase"/>
    <property type="match status" value="1"/>
</dbReference>
<dbReference type="PRINTS" id="PR00941">
    <property type="entry name" value="CDATPASE"/>
</dbReference>
<dbReference type="InterPro" id="IPR023214">
    <property type="entry name" value="HAD_sf"/>
</dbReference>
<evidence type="ECO:0000256" key="9">
    <source>
        <dbReference type="ARBA" id="ARBA00023136"/>
    </source>
</evidence>
<gene>
    <name evidence="15" type="ORF">SAMN05444390_101784</name>
</gene>
<dbReference type="InterPro" id="IPR036412">
    <property type="entry name" value="HAD-like_sf"/>
</dbReference>
<evidence type="ECO:0000256" key="2">
    <source>
        <dbReference type="ARBA" id="ARBA00006024"/>
    </source>
</evidence>
<dbReference type="EC" id="7.2.2.12" evidence="10"/>
<dbReference type="PRINTS" id="PR00119">
    <property type="entry name" value="CATATPASE"/>
</dbReference>
<dbReference type="InterPro" id="IPR036163">
    <property type="entry name" value="HMA_dom_sf"/>
</dbReference>
<comment type="catalytic activity">
    <reaction evidence="11">
        <text>Zn(2+)(in) + ATP + H2O = Zn(2+)(out) + ADP + phosphate + H(+)</text>
        <dbReference type="Rhea" id="RHEA:20621"/>
        <dbReference type="ChEBI" id="CHEBI:15377"/>
        <dbReference type="ChEBI" id="CHEBI:15378"/>
        <dbReference type="ChEBI" id="CHEBI:29105"/>
        <dbReference type="ChEBI" id="CHEBI:30616"/>
        <dbReference type="ChEBI" id="CHEBI:43474"/>
        <dbReference type="ChEBI" id="CHEBI:456216"/>
        <dbReference type="EC" id="7.2.2.12"/>
    </reaction>
</comment>
<evidence type="ECO:0000256" key="10">
    <source>
        <dbReference type="ARBA" id="ARBA00039097"/>
    </source>
</evidence>
<evidence type="ECO:0000256" key="1">
    <source>
        <dbReference type="ARBA" id="ARBA00004141"/>
    </source>
</evidence>
<feature type="transmembrane region" description="Helical" evidence="12">
    <location>
        <begin position="776"/>
        <end position="799"/>
    </location>
</feature>
<dbReference type="Gene3D" id="2.70.150.10">
    <property type="entry name" value="Calcium-transporting ATPase, cytoplasmic transduction domain A"/>
    <property type="match status" value="1"/>
</dbReference>
<protein>
    <recommendedName>
        <fullName evidence="10">P-type Zn(2+) transporter</fullName>
        <ecNumber evidence="10">7.2.2.12</ecNumber>
    </recommendedName>
</protein>
<dbReference type="CDD" id="cd00371">
    <property type="entry name" value="HMA"/>
    <property type="match status" value="2"/>
</dbReference>
<dbReference type="PANTHER" id="PTHR48085:SF5">
    <property type="entry name" value="CADMIUM_ZINC-TRANSPORTING ATPASE HMA4-RELATED"/>
    <property type="match status" value="1"/>
</dbReference>
<name>A0A1H5VN48_9GAMM</name>
<sequence length="824" mass="86753">MNEANLTSTERSWKVSGMDCGGCAAKVRGAVERLPGVSEVQVSMMTETLRLKLDESQTTVERIETAVDRLGYGVQAIDAPASAPDESHSCGCSHSGSGSCSTANSETPFAATATDSLSQKISWKVSGMDCGSCAGKIRGALEKLPGVSDIQVSTMSETLNLRLEQGGTTTAENIESTVSGLGFSLVRNDSQSTVSESSEAEPKRQRWIASTQARLIMVTGLLLTAAWITRLVAGEETARWVFGVACLSGLVPVARQAFAALRSGMPFTIEMLMTIAAGGALIIGATAEAALVVFLFAVGEALEGVAANRARAGIHALGRLLPKTARLETADGVRDIDVDKLAIGQIVQVRPGDRIPTDGEITEGFSGVDESPVTGESMPVAKAPGDSVFAASINTEATLRVKVTKPAGENTIARIIRMVEEAESSRAPTERFIDRFSRYYMPAIVGLATLVAVIPPLFFGGLWDTWIYRALALLLIGCPCALVISVPASIASALYAGTRSGLLMKGGSVIEAAATIRQIAFDKTGTLTLGRPQLTDLKPVDISEPELLKLAAAVEMESSHPLAVALVARATEQGLDIPSIQNARVIAGKGVSAEIENRRIYLGSPQYARDMGILQPETEASIEALEEAGKTVVALFDDTRLLGILALRDEPRPDAILAIRNLKALGITPMMLTGDNPRTAAAIAGLLDVEFRAGLMPEDKVKAVQEMASRGPTMMVGDGINDAPALASAHVGIAMGGGTDVAMETADGALLRNYVDDVTAKIRLARATMANIRQNLMIALGLKGLFLITTIFGVTGLWLAVMADTGATVLVTLNALRLLGFRHK</sequence>
<dbReference type="SUPFAM" id="SSF56784">
    <property type="entry name" value="HAD-like"/>
    <property type="match status" value="1"/>
</dbReference>
<dbReference type="PROSITE" id="PS00154">
    <property type="entry name" value="ATPASE_E1_E2"/>
    <property type="match status" value="1"/>
</dbReference>
<evidence type="ECO:0000256" key="8">
    <source>
        <dbReference type="ARBA" id="ARBA00022989"/>
    </source>
</evidence>
<dbReference type="PANTHER" id="PTHR48085">
    <property type="entry name" value="CADMIUM/ZINC-TRANSPORTING ATPASE HMA2-RELATED"/>
    <property type="match status" value="1"/>
</dbReference>
<evidence type="ECO:0000313" key="16">
    <source>
        <dbReference type="Proteomes" id="UP000236745"/>
    </source>
</evidence>
<dbReference type="InterPro" id="IPR018303">
    <property type="entry name" value="ATPase_P-typ_P_site"/>
</dbReference>
<evidence type="ECO:0000256" key="5">
    <source>
        <dbReference type="ARBA" id="ARBA00022741"/>
    </source>
</evidence>
<dbReference type="InterPro" id="IPR006121">
    <property type="entry name" value="HMA_dom"/>
</dbReference>
<dbReference type="InterPro" id="IPR023298">
    <property type="entry name" value="ATPase_P-typ_TM_dom_sf"/>
</dbReference>
<keyword evidence="3 12" id="KW-0812">Transmembrane</keyword>
<feature type="transmembrane region" description="Helical" evidence="12">
    <location>
        <begin position="271"/>
        <end position="299"/>
    </location>
</feature>
<feature type="region of interest" description="Disordered" evidence="13">
    <location>
        <begin position="358"/>
        <end position="377"/>
    </location>
</feature>
<feature type="transmembrane region" description="Helical" evidence="12">
    <location>
        <begin position="471"/>
        <end position="496"/>
    </location>
</feature>
<dbReference type="Gene3D" id="3.30.70.100">
    <property type="match status" value="2"/>
</dbReference>
<keyword evidence="4 12" id="KW-0479">Metal-binding</keyword>
<dbReference type="InterPro" id="IPR008250">
    <property type="entry name" value="ATPase_P-typ_transduc_dom_A_sf"/>
</dbReference>
<feature type="transmembrane region" description="Helical" evidence="12">
    <location>
        <begin position="439"/>
        <end position="459"/>
    </location>
</feature>
<dbReference type="SUPFAM" id="SSF81665">
    <property type="entry name" value="Calcium ATPase, transmembrane domain M"/>
    <property type="match status" value="1"/>
</dbReference>
<dbReference type="Gene3D" id="3.40.1110.10">
    <property type="entry name" value="Calcium-transporting ATPase, cytoplasmic domain N"/>
    <property type="match status" value="1"/>
</dbReference>
<dbReference type="NCBIfam" id="TIGR01512">
    <property type="entry name" value="ATPase-IB2_Cd"/>
    <property type="match status" value="1"/>
</dbReference>
<dbReference type="NCBIfam" id="TIGR01494">
    <property type="entry name" value="ATPase_P-type"/>
    <property type="match status" value="1"/>
</dbReference>
<dbReference type="SFLD" id="SFLDS00003">
    <property type="entry name" value="Haloacid_Dehalogenase"/>
    <property type="match status" value="1"/>
</dbReference>
<feature type="domain" description="HMA" evidence="14">
    <location>
        <begin position="119"/>
        <end position="186"/>
    </location>
</feature>
<dbReference type="FunFam" id="2.70.150.10:FF:000002">
    <property type="entry name" value="Copper-transporting ATPase 1, putative"/>
    <property type="match status" value="1"/>
</dbReference>
<dbReference type="RefSeq" id="WP_104001742.1">
    <property type="nucleotide sequence ID" value="NZ_FNVQ01000001.1"/>
</dbReference>
<dbReference type="Pfam" id="PF00403">
    <property type="entry name" value="HMA"/>
    <property type="match status" value="2"/>
</dbReference>
<keyword evidence="6 12" id="KW-0067">ATP-binding</keyword>
<reference evidence="15 16" key="1">
    <citation type="submission" date="2016-10" db="EMBL/GenBank/DDBJ databases">
        <authorList>
            <person name="de Groot N.N."/>
        </authorList>
    </citation>
    <scope>NUCLEOTIDE SEQUENCE [LARGE SCALE GENOMIC DNA]</scope>
    <source>
        <strain evidence="15 16">DSM 22012</strain>
    </source>
</reference>
<dbReference type="SFLD" id="SFLDG00002">
    <property type="entry name" value="C1.7:_P-type_atpase_like"/>
    <property type="match status" value="1"/>
</dbReference>
<dbReference type="GO" id="GO:0016463">
    <property type="term" value="F:P-type zinc transporter activity"/>
    <property type="evidence" value="ECO:0007669"/>
    <property type="project" value="UniProtKB-EC"/>
</dbReference>
<dbReference type="GO" id="GO:0005524">
    <property type="term" value="F:ATP binding"/>
    <property type="evidence" value="ECO:0007669"/>
    <property type="project" value="UniProtKB-UniRule"/>
</dbReference>
<accession>A0A1H5VN48</accession>
<dbReference type="AlphaFoldDB" id="A0A1H5VN48"/>
<dbReference type="Pfam" id="PF00122">
    <property type="entry name" value="E1-E2_ATPase"/>
    <property type="match status" value="1"/>
</dbReference>
<keyword evidence="12" id="KW-1003">Cell membrane</keyword>
<dbReference type="Proteomes" id="UP000236745">
    <property type="component" value="Unassembled WGS sequence"/>
</dbReference>
<evidence type="ECO:0000256" key="12">
    <source>
        <dbReference type="RuleBase" id="RU362081"/>
    </source>
</evidence>
<dbReference type="NCBIfam" id="TIGR01525">
    <property type="entry name" value="ATPase-IB_hvy"/>
    <property type="match status" value="1"/>
</dbReference>
<evidence type="ECO:0000256" key="4">
    <source>
        <dbReference type="ARBA" id="ARBA00022723"/>
    </source>
</evidence>
<keyword evidence="5 12" id="KW-0547">Nucleotide-binding</keyword>
<feature type="transmembrane region" description="Helical" evidence="12">
    <location>
        <begin position="240"/>
        <end position="259"/>
    </location>
</feature>
<dbReference type="SUPFAM" id="SSF55008">
    <property type="entry name" value="HMA, heavy metal-associated domain"/>
    <property type="match status" value="2"/>
</dbReference>
<dbReference type="InterPro" id="IPR023299">
    <property type="entry name" value="ATPase_P-typ_cyto_dom_N"/>
</dbReference>
<dbReference type="Gene3D" id="3.40.50.1000">
    <property type="entry name" value="HAD superfamily/HAD-like"/>
    <property type="match status" value="1"/>
</dbReference>
<dbReference type="GO" id="GO:0016887">
    <property type="term" value="F:ATP hydrolysis activity"/>
    <property type="evidence" value="ECO:0007669"/>
    <property type="project" value="InterPro"/>
</dbReference>
<dbReference type="SUPFAM" id="SSF81653">
    <property type="entry name" value="Calcium ATPase, transduction domain A"/>
    <property type="match status" value="1"/>
</dbReference>
<evidence type="ECO:0000256" key="7">
    <source>
        <dbReference type="ARBA" id="ARBA00022967"/>
    </source>
</evidence>
<dbReference type="InterPro" id="IPR027256">
    <property type="entry name" value="P-typ_ATPase_IB"/>
</dbReference>
<dbReference type="InterPro" id="IPR001757">
    <property type="entry name" value="P_typ_ATPase"/>
</dbReference>
<evidence type="ECO:0000256" key="13">
    <source>
        <dbReference type="SAM" id="MobiDB-lite"/>
    </source>
</evidence>
<dbReference type="InterPro" id="IPR051014">
    <property type="entry name" value="Cation_Transport_ATPase_IB"/>
</dbReference>
<dbReference type="GO" id="GO:0005886">
    <property type="term" value="C:plasma membrane"/>
    <property type="evidence" value="ECO:0007669"/>
    <property type="project" value="UniProtKB-SubCell"/>
</dbReference>
<evidence type="ECO:0000256" key="6">
    <source>
        <dbReference type="ARBA" id="ARBA00022840"/>
    </source>
</evidence>
<evidence type="ECO:0000313" key="15">
    <source>
        <dbReference type="EMBL" id="SEF88613.1"/>
    </source>
</evidence>
<feature type="domain" description="HMA" evidence="14">
    <location>
        <begin position="9"/>
        <end position="75"/>
    </location>
</feature>
<feature type="transmembrane region" description="Helical" evidence="12">
    <location>
        <begin position="805"/>
        <end position="821"/>
    </location>
</feature>
<dbReference type="InterPro" id="IPR059000">
    <property type="entry name" value="ATPase_P-type_domA"/>
</dbReference>
<proteinExistence type="inferred from homology"/>
<dbReference type="OrthoDB" id="9814270at2"/>
<keyword evidence="8 12" id="KW-1133">Transmembrane helix</keyword>
<keyword evidence="7" id="KW-1278">Translocase</keyword>
<dbReference type="NCBIfam" id="TIGR01511">
    <property type="entry name" value="ATPase-IB1_Cu"/>
    <property type="match status" value="1"/>
</dbReference>
<dbReference type="PROSITE" id="PS01229">
    <property type="entry name" value="COF_2"/>
    <property type="match status" value="1"/>
</dbReference>
<dbReference type="GO" id="GO:0046872">
    <property type="term" value="F:metal ion binding"/>
    <property type="evidence" value="ECO:0007669"/>
    <property type="project" value="UniProtKB-KW"/>
</dbReference>
<comment type="subcellular location">
    <subcellularLocation>
        <location evidence="12">Cell membrane</location>
    </subcellularLocation>
    <subcellularLocation>
        <location evidence="1">Membrane</location>
        <topology evidence="1">Multi-pass membrane protein</topology>
    </subcellularLocation>
</comment>
<comment type="similarity">
    <text evidence="2 12">Belongs to the cation transport ATPase (P-type) (TC 3.A.3) family. Type IB subfamily.</text>
</comment>
<dbReference type="Pfam" id="PF00702">
    <property type="entry name" value="Hydrolase"/>
    <property type="match status" value="1"/>
</dbReference>
<organism evidence="15 16">
    <name type="scientific">Marinobacterium lutimaris</name>
    <dbReference type="NCBI Taxonomy" id="568106"/>
    <lineage>
        <taxon>Bacteria</taxon>
        <taxon>Pseudomonadati</taxon>
        <taxon>Pseudomonadota</taxon>
        <taxon>Gammaproteobacteria</taxon>
        <taxon>Oceanospirillales</taxon>
        <taxon>Oceanospirillaceae</taxon>
        <taxon>Marinobacterium</taxon>
    </lineage>
</organism>
<keyword evidence="9 12" id="KW-0472">Membrane</keyword>
<dbReference type="GO" id="GO:0015086">
    <property type="term" value="F:cadmium ion transmembrane transporter activity"/>
    <property type="evidence" value="ECO:0007669"/>
    <property type="project" value="TreeGrafter"/>
</dbReference>
<feature type="transmembrane region" description="Helical" evidence="12">
    <location>
        <begin position="213"/>
        <end position="233"/>
    </location>
</feature>
<dbReference type="PROSITE" id="PS50846">
    <property type="entry name" value="HMA_2"/>
    <property type="match status" value="2"/>
</dbReference>
<dbReference type="EMBL" id="FNVQ01000001">
    <property type="protein sequence ID" value="SEF88613.1"/>
    <property type="molecule type" value="Genomic_DNA"/>
</dbReference>
<evidence type="ECO:0000259" key="14">
    <source>
        <dbReference type="PROSITE" id="PS50846"/>
    </source>
</evidence>